<dbReference type="SUPFAM" id="SSF56281">
    <property type="entry name" value="Metallo-hydrolase/oxidoreductase"/>
    <property type="match status" value="1"/>
</dbReference>
<dbReference type="PANTHER" id="PTHR23131:SF0">
    <property type="entry name" value="ENDORIBONUCLEASE LACTB2"/>
    <property type="match status" value="1"/>
</dbReference>
<dbReference type="InterPro" id="IPR036388">
    <property type="entry name" value="WH-like_DNA-bd_sf"/>
</dbReference>
<gene>
    <name evidence="2" type="ORF">HNP71_000768</name>
</gene>
<dbReference type="Pfam" id="PF00753">
    <property type="entry name" value="Lactamase_B"/>
    <property type="match status" value="2"/>
</dbReference>
<feature type="domain" description="Metallo-beta-lactamase" evidence="1">
    <location>
        <begin position="44"/>
        <end position="203"/>
    </location>
</feature>
<dbReference type="InterPro" id="IPR036866">
    <property type="entry name" value="RibonucZ/Hydroxyglut_hydro"/>
</dbReference>
<name>A0A840VM35_9PROT</name>
<sequence length="323" mass="35653">MDGMHDVVMAFLQEDVPPRGVALNVLPGIRRVVAENPGVMTYHGTNTYLIDEADGITVVDPGPDSAKHVQDVLAAAGGKPIRRLVLTHTHGDHCGAVPELSERTGAPVYAYRECIHPGIRPDFPLEDGSRLAGFTALHTPGHAADHLCYEYYAENGQKILFSGDHVMSWSSSIVSPPDGDMLDYYRSLERLLARDDDVYLSGHGPLLTEPRVLVADLLSHRQYRERTILAALEERDWAVAALAAQLYNKPDLFLKGAAQRNVLAHILKLEAEGMVEEHEPDTEPHPDTVAMMRPLEGVRTESGGDLSHFYTDSLRRFGLRRAV</sequence>
<dbReference type="AlphaFoldDB" id="A0A840VM35"/>
<dbReference type="GO" id="GO:0016787">
    <property type="term" value="F:hydrolase activity"/>
    <property type="evidence" value="ECO:0007669"/>
    <property type="project" value="UniProtKB-KW"/>
</dbReference>
<dbReference type="InterPro" id="IPR041516">
    <property type="entry name" value="LACTB2_WH"/>
</dbReference>
<dbReference type="SMART" id="SM00849">
    <property type="entry name" value="Lactamase_B"/>
    <property type="match status" value="1"/>
</dbReference>
<organism evidence="2 3">
    <name type="scientific">Acidocella aromatica</name>
    <dbReference type="NCBI Taxonomy" id="1303579"/>
    <lineage>
        <taxon>Bacteria</taxon>
        <taxon>Pseudomonadati</taxon>
        <taxon>Pseudomonadota</taxon>
        <taxon>Alphaproteobacteria</taxon>
        <taxon>Acetobacterales</taxon>
        <taxon>Acidocellaceae</taxon>
        <taxon>Acidocella</taxon>
    </lineage>
</organism>
<accession>A0A840VM35</accession>
<protein>
    <submittedName>
        <fullName evidence="2">Glyoxylase-like metal-dependent hydrolase (Beta-lactamase superfamily II)</fullName>
    </submittedName>
</protein>
<dbReference type="CDD" id="cd16278">
    <property type="entry name" value="metallo-hydrolase-like_MBL-fold"/>
    <property type="match status" value="1"/>
</dbReference>
<dbReference type="Gene3D" id="1.10.10.10">
    <property type="entry name" value="Winged helix-like DNA-binding domain superfamily/Winged helix DNA-binding domain"/>
    <property type="match status" value="1"/>
</dbReference>
<dbReference type="InterPro" id="IPR050662">
    <property type="entry name" value="Sec-metab_biosynth-thioest"/>
</dbReference>
<evidence type="ECO:0000259" key="1">
    <source>
        <dbReference type="SMART" id="SM00849"/>
    </source>
</evidence>
<comment type="caution">
    <text evidence="2">The sequence shown here is derived from an EMBL/GenBank/DDBJ whole genome shotgun (WGS) entry which is preliminary data.</text>
</comment>
<dbReference type="RefSeq" id="WP_246344050.1">
    <property type="nucleotide sequence ID" value="NZ_JACHFJ010000002.1"/>
</dbReference>
<dbReference type="Pfam" id="PF17778">
    <property type="entry name" value="WHD_BLACT"/>
    <property type="match status" value="1"/>
</dbReference>
<dbReference type="Gene3D" id="3.60.15.10">
    <property type="entry name" value="Ribonuclease Z/Hydroxyacylglutathione hydrolase-like"/>
    <property type="match status" value="1"/>
</dbReference>
<keyword evidence="2" id="KW-0378">Hydrolase</keyword>
<dbReference type="EMBL" id="JACHFJ010000002">
    <property type="protein sequence ID" value="MBB5372530.1"/>
    <property type="molecule type" value="Genomic_DNA"/>
</dbReference>
<reference evidence="2 3" key="1">
    <citation type="submission" date="2020-08" db="EMBL/GenBank/DDBJ databases">
        <title>Genomic Encyclopedia of Type Strains, Phase IV (KMG-IV): sequencing the most valuable type-strain genomes for metagenomic binning, comparative biology and taxonomic classification.</title>
        <authorList>
            <person name="Goeker M."/>
        </authorList>
    </citation>
    <scope>NUCLEOTIDE SEQUENCE [LARGE SCALE GENOMIC DNA]</scope>
    <source>
        <strain evidence="2 3">DSM 27026</strain>
    </source>
</reference>
<evidence type="ECO:0000313" key="3">
    <source>
        <dbReference type="Proteomes" id="UP000553706"/>
    </source>
</evidence>
<keyword evidence="3" id="KW-1185">Reference proteome</keyword>
<proteinExistence type="predicted"/>
<evidence type="ECO:0000313" key="2">
    <source>
        <dbReference type="EMBL" id="MBB5372530.1"/>
    </source>
</evidence>
<dbReference type="InterPro" id="IPR001279">
    <property type="entry name" value="Metallo-B-lactamas"/>
</dbReference>
<dbReference type="PANTHER" id="PTHR23131">
    <property type="entry name" value="ENDORIBONUCLEASE LACTB2"/>
    <property type="match status" value="1"/>
</dbReference>
<dbReference type="Proteomes" id="UP000553706">
    <property type="component" value="Unassembled WGS sequence"/>
</dbReference>